<dbReference type="InterPro" id="IPR011611">
    <property type="entry name" value="PfkB_dom"/>
</dbReference>
<organism evidence="4 5">
    <name type="scientific">Longispora fulva</name>
    <dbReference type="NCBI Taxonomy" id="619741"/>
    <lineage>
        <taxon>Bacteria</taxon>
        <taxon>Bacillati</taxon>
        <taxon>Actinomycetota</taxon>
        <taxon>Actinomycetes</taxon>
        <taxon>Micromonosporales</taxon>
        <taxon>Micromonosporaceae</taxon>
        <taxon>Longispora</taxon>
    </lineage>
</organism>
<proteinExistence type="predicted"/>
<evidence type="ECO:0000256" key="2">
    <source>
        <dbReference type="ARBA" id="ARBA00022777"/>
    </source>
</evidence>
<dbReference type="SUPFAM" id="SSF53613">
    <property type="entry name" value="Ribokinase-like"/>
    <property type="match status" value="1"/>
</dbReference>
<dbReference type="PRINTS" id="PR00990">
    <property type="entry name" value="RIBOKINASE"/>
</dbReference>
<dbReference type="GO" id="GO:0005829">
    <property type="term" value="C:cytosol"/>
    <property type="evidence" value="ECO:0007669"/>
    <property type="project" value="TreeGrafter"/>
</dbReference>
<accession>A0A8J7GNJ8</accession>
<dbReference type="Gene3D" id="3.40.1190.20">
    <property type="match status" value="1"/>
</dbReference>
<evidence type="ECO:0000313" key="4">
    <source>
        <dbReference type="EMBL" id="MBG6136034.1"/>
    </source>
</evidence>
<keyword evidence="2" id="KW-0418">Kinase</keyword>
<dbReference type="Proteomes" id="UP000622552">
    <property type="component" value="Unassembled WGS sequence"/>
</dbReference>
<comment type="caution">
    <text evidence="4">The sequence shown here is derived from an EMBL/GenBank/DDBJ whole genome shotgun (WGS) entry which is preliminary data.</text>
</comment>
<dbReference type="PANTHER" id="PTHR10584:SF166">
    <property type="entry name" value="RIBOKINASE"/>
    <property type="match status" value="1"/>
</dbReference>
<dbReference type="Pfam" id="PF00294">
    <property type="entry name" value="PfkB"/>
    <property type="match status" value="1"/>
</dbReference>
<dbReference type="InterPro" id="IPR029056">
    <property type="entry name" value="Ribokinase-like"/>
</dbReference>
<dbReference type="RefSeq" id="WP_197003075.1">
    <property type="nucleotide sequence ID" value="NZ_BONS01000001.1"/>
</dbReference>
<dbReference type="EMBL" id="JADOUF010000001">
    <property type="protein sequence ID" value="MBG6136034.1"/>
    <property type="molecule type" value="Genomic_DNA"/>
</dbReference>
<dbReference type="PANTHER" id="PTHR10584">
    <property type="entry name" value="SUGAR KINASE"/>
    <property type="match status" value="1"/>
</dbReference>
<feature type="domain" description="Carbohydrate kinase PfkB" evidence="3">
    <location>
        <begin position="1"/>
        <end position="289"/>
    </location>
</feature>
<keyword evidence="5" id="KW-1185">Reference proteome</keyword>
<evidence type="ECO:0000259" key="3">
    <source>
        <dbReference type="Pfam" id="PF00294"/>
    </source>
</evidence>
<keyword evidence="1 4" id="KW-0808">Transferase</keyword>
<dbReference type="GO" id="GO:0004747">
    <property type="term" value="F:ribokinase activity"/>
    <property type="evidence" value="ECO:0007669"/>
    <property type="project" value="UniProtKB-EC"/>
</dbReference>
<evidence type="ECO:0000256" key="1">
    <source>
        <dbReference type="ARBA" id="ARBA00022679"/>
    </source>
</evidence>
<dbReference type="AlphaFoldDB" id="A0A8J7GNJ8"/>
<sequence length="291" mass="28692">MLDVVVVGVANVDLTVQVPGLPAAGQTVFGSPLMVGPGGKGLNQALAVAAGGGRAALIARVGDDDWGRMLHRALSDGGVDTTGIIFDPEAVTGAALIQVPPGGDSAVTLARSAAATHQPTDLDDHAALLREAAVVVLQLELDTAVIRHGVRLAGGITIGTLAPASPLPPELFRALDVLVVNAAEAGALLDASAPGGRGEALQAAHALRSIGPASVVVSVGAHGAAYTCPDSNAALRAHDTSVVDTTGAGDTLLGRIALSLARRQSLHEAVGHGLAAAAETVSKLGATSPAG</sequence>
<dbReference type="EC" id="2.7.1.15" evidence="4"/>
<protein>
    <submittedName>
        <fullName evidence="4">Ribokinase</fullName>
        <ecNumber evidence="4">2.7.1.15</ecNumber>
    </submittedName>
</protein>
<dbReference type="InterPro" id="IPR002139">
    <property type="entry name" value="Ribo/fructo_kinase"/>
</dbReference>
<reference evidence="4" key="1">
    <citation type="submission" date="2020-11" db="EMBL/GenBank/DDBJ databases">
        <title>Sequencing the genomes of 1000 actinobacteria strains.</title>
        <authorList>
            <person name="Klenk H.-P."/>
        </authorList>
    </citation>
    <scope>NUCLEOTIDE SEQUENCE</scope>
    <source>
        <strain evidence="4">DSM 45356</strain>
    </source>
</reference>
<gene>
    <name evidence="4" type="ORF">IW245_002228</name>
</gene>
<name>A0A8J7GNJ8_9ACTN</name>
<evidence type="ECO:0000313" key="5">
    <source>
        <dbReference type="Proteomes" id="UP000622552"/>
    </source>
</evidence>